<dbReference type="InterPro" id="IPR002792">
    <property type="entry name" value="TRAM_dom"/>
</dbReference>
<accession>A0ABW4BR34</accession>
<dbReference type="PANTHER" id="PTHR11061">
    <property type="entry name" value="RNA M5U METHYLTRANSFERASE"/>
    <property type="match status" value="1"/>
</dbReference>
<dbReference type="Gene3D" id="2.40.50.140">
    <property type="entry name" value="Nucleic acid-binding proteins"/>
    <property type="match status" value="1"/>
</dbReference>
<dbReference type="Pfam" id="PF13847">
    <property type="entry name" value="Methyltransf_31"/>
    <property type="match status" value="1"/>
</dbReference>
<keyword evidence="2 4" id="KW-0808">Transferase</keyword>
<dbReference type="InterPro" id="IPR030391">
    <property type="entry name" value="MeTrfase_TrmA_CS"/>
</dbReference>
<dbReference type="NCBIfam" id="TIGR00479">
    <property type="entry name" value="rumA"/>
    <property type="match status" value="1"/>
</dbReference>
<feature type="binding site" evidence="4">
    <location>
        <position position="372"/>
    </location>
    <ligand>
        <name>S-adenosyl-L-methionine</name>
        <dbReference type="ChEBI" id="CHEBI:59789"/>
    </ligand>
</feature>
<name>A0ABW4BR34_9LACO</name>
<dbReference type="PROSITE" id="PS50926">
    <property type="entry name" value="TRAM"/>
    <property type="match status" value="1"/>
</dbReference>
<feature type="binding site" evidence="4">
    <location>
        <position position="322"/>
    </location>
    <ligand>
        <name>S-adenosyl-L-methionine</name>
        <dbReference type="ChEBI" id="CHEBI:59789"/>
    </ligand>
</feature>
<feature type="active site" evidence="5">
    <location>
        <position position="447"/>
    </location>
</feature>
<dbReference type="InterPro" id="IPR010280">
    <property type="entry name" value="U5_MeTrfase_fam"/>
</dbReference>
<evidence type="ECO:0000259" key="6">
    <source>
        <dbReference type="PROSITE" id="PS50926"/>
    </source>
</evidence>
<evidence type="ECO:0000256" key="5">
    <source>
        <dbReference type="PROSITE-ProRule" id="PRU10015"/>
    </source>
</evidence>
<dbReference type="Gene3D" id="3.40.50.150">
    <property type="entry name" value="Vaccinia Virus protein VP39"/>
    <property type="match status" value="1"/>
</dbReference>
<dbReference type="CDD" id="cd02440">
    <property type="entry name" value="AdoMet_MTases"/>
    <property type="match status" value="1"/>
</dbReference>
<dbReference type="Pfam" id="PF05958">
    <property type="entry name" value="tRNA_U5-meth_tr"/>
    <property type="match status" value="1"/>
</dbReference>
<evidence type="ECO:0000256" key="4">
    <source>
        <dbReference type="PROSITE-ProRule" id="PRU01024"/>
    </source>
</evidence>
<dbReference type="PANTHER" id="PTHR11061:SF45">
    <property type="match status" value="1"/>
</dbReference>
<dbReference type="RefSeq" id="WP_379880706.1">
    <property type="nucleotide sequence ID" value="NZ_JBHTOH010000075.1"/>
</dbReference>
<feature type="active site" description="Nucleophile" evidence="4">
    <location>
        <position position="447"/>
    </location>
</feature>
<gene>
    <name evidence="7" type="primary">rlmD</name>
    <name evidence="7" type="ORF">ACFQ4R_07550</name>
</gene>
<proteinExistence type="inferred from homology"/>
<dbReference type="EMBL" id="JBHTOH010000075">
    <property type="protein sequence ID" value="MFD1411437.1"/>
    <property type="molecule type" value="Genomic_DNA"/>
</dbReference>
<evidence type="ECO:0000256" key="3">
    <source>
        <dbReference type="ARBA" id="ARBA00022691"/>
    </source>
</evidence>
<dbReference type="EC" id="2.1.1.190" evidence="7"/>
<keyword evidence="1 4" id="KW-0489">Methyltransferase</keyword>
<feature type="domain" description="TRAM" evidence="6">
    <location>
        <begin position="37"/>
        <end position="95"/>
    </location>
</feature>
<evidence type="ECO:0000313" key="8">
    <source>
        <dbReference type="Proteomes" id="UP001597191"/>
    </source>
</evidence>
<dbReference type="SUPFAM" id="SSF50249">
    <property type="entry name" value="Nucleic acid-binding proteins"/>
    <property type="match status" value="1"/>
</dbReference>
<dbReference type="PROSITE" id="PS51687">
    <property type="entry name" value="SAM_MT_RNA_M5U"/>
    <property type="match status" value="1"/>
</dbReference>
<dbReference type="SUPFAM" id="SSF53335">
    <property type="entry name" value="S-adenosyl-L-methionine-dependent methyltransferases"/>
    <property type="match status" value="1"/>
</dbReference>
<sequence>MFKLVSSAQTKSNRYLRRKNAVPHNKKRSFKMTEIVNVAVGQRFPITAKRLGINGEGIGYFQHKVTFVPGLIPGEVAVCEATKVTDRYIEAKIHHLRKASPHRVKDVPPLAGEVGGLELAHITYPQQLIFKNDLIKQALEKFKPRGYQHYELAAPLGMTSPWHYRNKAQFPIRQLADGRLICGLYRPGTQELIDLPTMPTQSPLTLKVCRAILPILKELAIPIYDPEKNSGIIKAIAVRESHLHQQVQLTFITNSKKMPQKRALLAAILQQLPEVVSVSQNFNPTKDGLFWGDETWLLAGEPYLEEQLGQRRFLLSPRAFLQLNLSQTEKLYQIVGDYLQLTRNDVLMDAYAGVGTIGISLADQVRQVVGIEEIPEAVADAEQNVQHNHLTNVSYQLGQVETVWPQLIAAGTHFSALVVDPPRTGLVPSLIEAILKAAPKKFVYISCNESTLARDLVTLTKAYQVTKMQMVDLFPQTARVETVVKLERRQ</sequence>
<evidence type="ECO:0000313" key="7">
    <source>
        <dbReference type="EMBL" id="MFD1411437.1"/>
    </source>
</evidence>
<feature type="binding site" evidence="4">
    <location>
        <position position="420"/>
    </location>
    <ligand>
        <name>S-adenosyl-L-methionine</name>
        <dbReference type="ChEBI" id="CHEBI:59789"/>
    </ligand>
</feature>
<keyword evidence="8" id="KW-1185">Reference proteome</keyword>
<dbReference type="Proteomes" id="UP001597191">
    <property type="component" value="Unassembled WGS sequence"/>
</dbReference>
<dbReference type="InterPro" id="IPR030390">
    <property type="entry name" value="MeTrfase_TrmA_AS"/>
</dbReference>
<dbReference type="PROSITE" id="PS01230">
    <property type="entry name" value="TRMA_1"/>
    <property type="match status" value="1"/>
</dbReference>
<dbReference type="GO" id="GO:0008168">
    <property type="term" value="F:methyltransferase activity"/>
    <property type="evidence" value="ECO:0007669"/>
    <property type="project" value="UniProtKB-KW"/>
</dbReference>
<dbReference type="Gene3D" id="2.40.50.1070">
    <property type="match status" value="1"/>
</dbReference>
<dbReference type="InterPro" id="IPR012340">
    <property type="entry name" value="NA-bd_OB-fold"/>
</dbReference>
<evidence type="ECO:0000256" key="1">
    <source>
        <dbReference type="ARBA" id="ARBA00022603"/>
    </source>
</evidence>
<dbReference type="InterPro" id="IPR025714">
    <property type="entry name" value="Methyltranfer_dom"/>
</dbReference>
<evidence type="ECO:0000256" key="2">
    <source>
        <dbReference type="ARBA" id="ARBA00022679"/>
    </source>
</evidence>
<dbReference type="GO" id="GO:0032259">
    <property type="term" value="P:methylation"/>
    <property type="evidence" value="ECO:0007669"/>
    <property type="project" value="UniProtKB-KW"/>
</dbReference>
<dbReference type="PROSITE" id="PS01231">
    <property type="entry name" value="TRMA_2"/>
    <property type="match status" value="1"/>
</dbReference>
<protein>
    <submittedName>
        <fullName evidence="7">23S rRNA (Uracil(1939)-C(5))-methyltransferase RlmD</fullName>
        <ecNumber evidence="7">2.1.1.190</ecNumber>
    </submittedName>
</protein>
<keyword evidence="3 4" id="KW-0949">S-adenosyl-L-methionine</keyword>
<comment type="similarity">
    <text evidence="4">Belongs to the class I-like SAM-binding methyltransferase superfamily. RNA M5U methyltransferase family.</text>
</comment>
<organism evidence="7 8">
    <name type="scientific">Lapidilactobacillus gannanensis</name>
    <dbReference type="NCBI Taxonomy" id="2486002"/>
    <lineage>
        <taxon>Bacteria</taxon>
        <taxon>Bacillati</taxon>
        <taxon>Bacillota</taxon>
        <taxon>Bacilli</taxon>
        <taxon>Lactobacillales</taxon>
        <taxon>Lactobacillaceae</taxon>
        <taxon>Lapidilactobacillus</taxon>
    </lineage>
</organism>
<dbReference type="InterPro" id="IPR029063">
    <property type="entry name" value="SAM-dependent_MTases_sf"/>
</dbReference>
<feature type="binding site" evidence="4">
    <location>
        <position position="351"/>
    </location>
    <ligand>
        <name>S-adenosyl-L-methionine</name>
        <dbReference type="ChEBI" id="CHEBI:59789"/>
    </ligand>
</feature>
<comment type="caution">
    <text evidence="7">The sequence shown here is derived from an EMBL/GenBank/DDBJ whole genome shotgun (WGS) entry which is preliminary data.</text>
</comment>
<reference evidence="8" key="1">
    <citation type="journal article" date="2019" name="Int. J. Syst. Evol. Microbiol.">
        <title>The Global Catalogue of Microorganisms (GCM) 10K type strain sequencing project: providing services to taxonomists for standard genome sequencing and annotation.</title>
        <authorList>
            <consortium name="The Broad Institute Genomics Platform"/>
            <consortium name="The Broad Institute Genome Sequencing Center for Infectious Disease"/>
            <person name="Wu L."/>
            <person name="Ma J."/>
        </authorList>
    </citation>
    <scope>NUCLEOTIDE SEQUENCE [LARGE SCALE GENOMIC DNA]</scope>
    <source>
        <strain evidence="8">CCM 8937</strain>
    </source>
</reference>
<dbReference type="Pfam" id="PF01938">
    <property type="entry name" value="TRAM"/>
    <property type="match status" value="1"/>
</dbReference>